<gene>
    <name evidence="2" type="ORF">DSM101010T_10140</name>
</gene>
<organism evidence="2 3">
    <name type="scientific">Desulfovibrio subterraneus</name>
    <dbReference type="NCBI Taxonomy" id="2718620"/>
    <lineage>
        <taxon>Bacteria</taxon>
        <taxon>Pseudomonadati</taxon>
        <taxon>Thermodesulfobacteriota</taxon>
        <taxon>Desulfovibrionia</taxon>
        <taxon>Desulfovibrionales</taxon>
        <taxon>Desulfovibrionaceae</taxon>
        <taxon>Desulfovibrio</taxon>
    </lineage>
</organism>
<dbReference type="EMBL" id="BLVO01000012">
    <property type="protein sequence ID" value="GFM32649.1"/>
    <property type="molecule type" value="Genomic_DNA"/>
</dbReference>
<accession>A0A7J0BG16</accession>
<dbReference type="GO" id="GO:0016747">
    <property type="term" value="F:acyltransferase activity, transferring groups other than amino-acyl groups"/>
    <property type="evidence" value="ECO:0007669"/>
    <property type="project" value="InterPro"/>
</dbReference>
<evidence type="ECO:0000313" key="3">
    <source>
        <dbReference type="Proteomes" id="UP000503840"/>
    </source>
</evidence>
<protein>
    <submittedName>
        <fullName evidence="2">GNAT family acetyltransferase</fullName>
    </submittedName>
</protein>
<sequence>MNFRTRMVKGTELLPHLESLADLRLSIFCEFPYLYQGDKSHELGYLKVYAESPDAMAIMGWEGEAVAGAVTGVPLVSEAAEFTAGFAGTAYPVEQGYYIGELLFHRQFRGGGRGSVLLEQAEAHVRSLNRFRYLACATVVRPDNHPMRPSDFVPIERFLRHHAYDRMDGVTTMMQWPELGGASLEHVMQFWVKEL</sequence>
<dbReference type="Proteomes" id="UP000503840">
    <property type="component" value="Unassembled WGS sequence"/>
</dbReference>
<reference evidence="2 3" key="1">
    <citation type="submission" date="2020-05" db="EMBL/GenBank/DDBJ databases">
        <title>Draft genome sequence of Desulfovibrio sp. strain HN2T.</title>
        <authorList>
            <person name="Ueno A."/>
            <person name="Tamazawa S."/>
            <person name="Tamamura S."/>
            <person name="Murakami T."/>
            <person name="Kiyama T."/>
            <person name="Inomata H."/>
            <person name="Amano Y."/>
            <person name="Miyakawa K."/>
            <person name="Tamaki H."/>
            <person name="Naganuma T."/>
            <person name="Kaneko K."/>
        </authorList>
    </citation>
    <scope>NUCLEOTIDE SEQUENCE [LARGE SCALE GENOMIC DNA]</scope>
    <source>
        <strain evidence="2 3">HN2</strain>
    </source>
</reference>
<comment type="caution">
    <text evidence="2">The sequence shown here is derived from an EMBL/GenBank/DDBJ whole genome shotgun (WGS) entry which is preliminary data.</text>
</comment>
<dbReference type="Gene3D" id="3.40.630.30">
    <property type="match status" value="1"/>
</dbReference>
<evidence type="ECO:0000259" key="1">
    <source>
        <dbReference type="Pfam" id="PF00583"/>
    </source>
</evidence>
<dbReference type="Pfam" id="PF00583">
    <property type="entry name" value="Acetyltransf_1"/>
    <property type="match status" value="1"/>
</dbReference>
<name>A0A7J0BG16_9BACT</name>
<dbReference type="AlphaFoldDB" id="A0A7J0BG16"/>
<dbReference type="InterPro" id="IPR000182">
    <property type="entry name" value="GNAT_dom"/>
</dbReference>
<dbReference type="InterPro" id="IPR016181">
    <property type="entry name" value="Acyl_CoA_acyltransferase"/>
</dbReference>
<evidence type="ECO:0000313" key="2">
    <source>
        <dbReference type="EMBL" id="GFM32649.1"/>
    </source>
</evidence>
<dbReference type="SUPFAM" id="SSF55729">
    <property type="entry name" value="Acyl-CoA N-acyltransferases (Nat)"/>
    <property type="match status" value="1"/>
</dbReference>
<dbReference type="RefSeq" id="WP_174404340.1">
    <property type="nucleotide sequence ID" value="NZ_BLVO01000012.1"/>
</dbReference>
<proteinExistence type="predicted"/>
<keyword evidence="2" id="KW-0808">Transferase</keyword>
<keyword evidence="3" id="KW-1185">Reference proteome</keyword>
<feature type="domain" description="N-acetyltransferase" evidence="1">
    <location>
        <begin position="42"/>
        <end position="147"/>
    </location>
</feature>